<dbReference type="InterPro" id="IPR020904">
    <property type="entry name" value="Sc_DH/Rdtase_CS"/>
</dbReference>
<protein>
    <submittedName>
        <fullName evidence="4">NAD(P)-binding protein</fullName>
    </submittedName>
</protein>
<dbReference type="Pfam" id="PF13561">
    <property type="entry name" value="adh_short_C2"/>
    <property type="match status" value="1"/>
</dbReference>
<evidence type="ECO:0000256" key="3">
    <source>
        <dbReference type="ARBA" id="ARBA00023002"/>
    </source>
</evidence>
<dbReference type="EMBL" id="KV749340">
    <property type="protein sequence ID" value="OCL09906.1"/>
    <property type="molecule type" value="Genomic_DNA"/>
</dbReference>
<gene>
    <name evidence="4" type="ORF">AOQ84DRAFT_403159</name>
</gene>
<dbReference type="SUPFAM" id="SSF51735">
    <property type="entry name" value="NAD(P)-binding Rossmann-fold domains"/>
    <property type="match status" value="1"/>
</dbReference>
<dbReference type="OrthoDB" id="5840532at2759"/>
<dbReference type="PROSITE" id="PS00061">
    <property type="entry name" value="ADH_SHORT"/>
    <property type="match status" value="1"/>
</dbReference>
<dbReference type="Gene3D" id="3.40.50.720">
    <property type="entry name" value="NAD(P)-binding Rossmann-like Domain"/>
    <property type="match status" value="1"/>
</dbReference>
<dbReference type="PRINTS" id="PR00080">
    <property type="entry name" value="SDRFAMILY"/>
</dbReference>
<evidence type="ECO:0000313" key="4">
    <source>
        <dbReference type="EMBL" id="OCL09906.1"/>
    </source>
</evidence>
<dbReference type="PRINTS" id="PR00081">
    <property type="entry name" value="GDHRDH"/>
</dbReference>
<evidence type="ECO:0000256" key="1">
    <source>
        <dbReference type="ARBA" id="ARBA00006484"/>
    </source>
</evidence>
<evidence type="ECO:0000313" key="5">
    <source>
        <dbReference type="Proteomes" id="UP000250140"/>
    </source>
</evidence>
<dbReference type="FunFam" id="3.40.50.720:FF:000084">
    <property type="entry name" value="Short-chain dehydrogenase reductase"/>
    <property type="match status" value="1"/>
</dbReference>
<dbReference type="PANTHER" id="PTHR24321">
    <property type="entry name" value="DEHYDROGENASES, SHORT CHAIN"/>
    <property type="match status" value="1"/>
</dbReference>
<dbReference type="InterPro" id="IPR036291">
    <property type="entry name" value="NAD(P)-bd_dom_sf"/>
</dbReference>
<keyword evidence="2" id="KW-0521">NADP</keyword>
<dbReference type="InterPro" id="IPR002347">
    <property type="entry name" value="SDR_fam"/>
</dbReference>
<organism evidence="4 5">
    <name type="scientific">Glonium stellatum</name>
    <dbReference type="NCBI Taxonomy" id="574774"/>
    <lineage>
        <taxon>Eukaryota</taxon>
        <taxon>Fungi</taxon>
        <taxon>Dikarya</taxon>
        <taxon>Ascomycota</taxon>
        <taxon>Pezizomycotina</taxon>
        <taxon>Dothideomycetes</taxon>
        <taxon>Pleosporomycetidae</taxon>
        <taxon>Gloniales</taxon>
        <taxon>Gloniaceae</taxon>
        <taxon>Glonium</taxon>
    </lineage>
</organism>
<dbReference type="Proteomes" id="UP000250140">
    <property type="component" value="Unassembled WGS sequence"/>
</dbReference>
<name>A0A8E2F3Q3_9PEZI</name>
<keyword evidence="5" id="KW-1185">Reference proteome</keyword>
<reference evidence="4 5" key="1">
    <citation type="journal article" date="2016" name="Nat. Commun.">
        <title>Ectomycorrhizal ecology is imprinted in the genome of the dominant symbiotic fungus Cenococcum geophilum.</title>
        <authorList>
            <consortium name="DOE Joint Genome Institute"/>
            <person name="Peter M."/>
            <person name="Kohler A."/>
            <person name="Ohm R.A."/>
            <person name="Kuo A."/>
            <person name="Krutzmann J."/>
            <person name="Morin E."/>
            <person name="Arend M."/>
            <person name="Barry K.W."/>
            <person name="Binder M."/>
            <person name="Choi C."/>
            <person name="Clum A."/>
            <person name="Copeland A."/>
            <person name="Grisel N."/>
            <person name="Haridas S."/>
            <person name="Kipfer T."/>
            <person name="LaButti K."/>
            <person name="Lindquist E."/>
            <person name="Lipzen A."/>
            <person name="Maire R."/>
            <person name="Meier B."/>
            <person name="Mihaltcheva S."/>
            <person name="Molinier V."/>
            <person name="Murat C."/>
            <person name="Poggeler S."/>
            <person name="Quandt C.A."/>
            <person name="Sperisen C."/>
            <person name="Tritt A."/>
            <person name="Tisserant E."/>
            <person name="Crous P.W."/>
            <person name="Henrissat B."/>
            <person name="Nehls U."/>
            <person name="Egli S."/>
            <person name="Spatafora J.W."/>
            <person name="Grigoriev I.V."/>
            <person name="Martin F.M."/>
        </authorList>
    </citation>
    <scope>NUCLEOTIDE SEQUENCE [LARGE SCALE GENOMIC DNA]</scope>
    <source>
        <strain evidence="4 5">CBS 207.34</strain>
    </source>
</reference>
<keyword evidence="3" id="KW-0560">Oxidoreductase</keyword>
<sequence length="277" mass="29181">MSSKTTKGVALITGAASGIGKNTTFSFAESGATAIIFADFNEKGVQEAAEMSKKYTTNKEYQCVSVHVDVTDPSSVQAMVDTTLEKFGRIDYFVNSAGVGSDSSNMVADVSLGEFDKIININLKGTLLCNRAVSKAMISQESVVFEGHYGPREIGRGSIVNLGSVNSLGAQPGKVPYTTAKHGVIAITKTAAMEGGPHGIRVNVVCPSWVDTPMVDRQRERNPQLDGMIKAIVPGGRIAEPDEIGDAIVFLCSPAASYISGTVVVIDNGTSLSVRLN</sequence>
<comment type="similarity">
    <text evidence="1">Belongs to the short-chain dehydrogenases/reductases (SDR) family.</text>
</comment>
<dbReference type="GO" id="GO:0016491">
    <property type="term" value="F:oxidoreductase activity"/>
    <property type="evidence" value="ECO:0007669"/>
    <property type="project" value="UniProtKB-KW"/>
</dbReference>
<dbReference type="AlphaFoldDB" id="A0A8E2F3Q3"/>
<accession>A0A8E2F3Q3</accession>
<evidence type="ECO:0000256" key="2">
    <source>
        <dbReference type="ARBA" id="ARBA00022857"/>
    </source>
</evidence>
<dbReference type="CDD" id="cd05233">
    <property type="entry name" value="SDR_c"/>
    <property type="match status" value="1"/>
</dbReference>
<dbReference type="PANTHER" id="PTHR24321:SF12">
    <property type="entry name" value="SHORT-CHAIN DEHYDROGENASE_REDUCTASE FAMILY, PUTATIVE (AFU_ORTHOLOGUE AFUA_5G14340)-RELATED"/>
    <property type="match status" value="1"/>
</dbReference>
<proteinExistence type="inferred from homology"/>